<name>A0A023B529_GRENI</name>
<feature type="non-terminal residue" evidence="2">
    <location>
        <position position="193"/>
    </location>
</feature>
<feature type="compositionally biased region" description="Basic and acidic residues" evidence="1">
    <location>
        <begin position="176"/>
        <end position="193"/>
    </location>
</feature>
<evidence type="ECO:0000256" key="1">
    <source>
        <dbReference type="SAM" id="MobiDB-lite"/>
    </source>
</evidence>
<evidence type="ECO:0000313" key="3">
    <source>
        <dbReference type="Proteomes" id="UP000019763"/>
    </source>
</evidence>
<dbReference type="EMBL" id="AFNH02000711">
    <property type="protein sequence ID" value="EZG58335.1"/>
    <property type="molecule type" value="Genomic_DNA"/>
</dbReference>
<sequence length="193" mass="20694">GSAIKQTASSAPAYSAPCRQPPAIFDPAHFAAGPCYQPHGFRRPPTAATDHAAATDPASDAPPSAIPASPAVPSPAVPSPRIPSPVIPSPTVPPMQTRFCSGDRAARSREILEGGKPVRAEQTDGVGLDVGTAEQEGHGTHHETECGRYGMEYTRLHHQTQPTTTVQRLHRLPRGTRKDPPTYHRHQHWDLAH</sequence>
<evidence type="ECO:0000313" key="2">
    <source>
        <dbReference type="EMBL" id="EZG58335.1"/>
    </source>
</evidence>
<feature type="compositionally biased region" description="Low complexity" evidence="1">
    <location>
        <begin position="43"/>
        <end position="69"/>
    </location>
</feature>
<gene>
    <name evidence="2" type="ORF">GNI_095080</name>
</gene>
<dbReference type="Proteomes" id="UP000019763">
    <property type="component" value="Unassembled WGS sequence"/>
</dbReference>
<reference evidence="2" key="1">
    <citation type="submission" date="2013-12" db="EMBL/GenBank/DDBJ databases">
        <authorList>
            <person name="Omoto C.K."/>
            <person name="Sibley D."/>
            <person name="Venepally P."/>
            <person name="Hadjithomas M."/>
            <person name="Karamycheva S."/>
            <person name="Brunk B."/>
            <person name="Roos D."/>
            <person name="Caler E."/>
            <person name="Lorenzi H."/>
        </authorList>
    </citation>
    <scope>NUCLEOTIDE SEQUENCE</scope>
</reference>
<feature type="compositionally biased region" description="Pro residues" evidence="1">
    <location>
        <begin position="70"/>
        <end position="93"/>
    </location>
</feature>
<keyword evidence="3" id="KW-1185">Reference proteome</keyword>
<feature type="region of interest" description="Disordered" evidence="1">
    <location>
        <begin position="34"/>
        <end position="96"/>
    </location>
</feature>
<dbReference type="AlphaFoldDB" id="A0A023B529"/>
<dbReference type="RefSeq" id="XP_011130978.1">
    <property type="nucleotide sequence ID" value="XM_011132676.1"/>
</dbReference>
<accession>A0A023B529</accession>
<dbReference type="GeneID" id="22913394"/>
<proteinExistence type="predicted"/>
<feature type="non-terminal residue" evidence="2">
    <location>
        <position position="1"/>
    </location>
</feature>
<dbReference type="VEuPathDB" id="CryptoDB:GNI_095080"/>
<comment type="caution">
    <text evidence="2">The sequence shown here is derived from an EMBL/GenBank/DDBJ whole genome shotgun (WGS) entry which is preliminary data.</text>
</comment>
<protein>
    <submittedName>
        <fullName evidence="2">Uncharacterized protein</fullName>
    </submittedName>
</protein>
<organism evidence="2 3">
    <name type="scientific">Gregarina niphandrodes</name>
    <name type="common">Septate eugregarine</name>
    <dbReference type="NCBI Taxonomy" id="110365"/>
    <lineage>
        <taxon>Eukaryota</taxon>
        <taxon>Sar</taxon>
        <taxon>Alveolata</taxon>
        <taxon>Apicomplexa</taxon>
        <taxon>Conoidasida</taxon>
        <taxon>Gregarinasina</taxon>
        <taxon>Eugregarinorida</taxon>
        <taxon>Gregarinidae</taxon>
        <taxon>Gregarina</taxon>
    </lineage>
</organism>
<feature type="region of interest" description="Disordered" evidence="1">
    <location>
        <begin position="159"/>
        <end position="193"/>
    </location>
</feature>